<dbReference type="PANTHER" id="PTHR26379">
    <property type="entry name" value="BTB/POZ AND MATH DOMAIN-CONTAINING PROTEIN 1"/>
    <property type="match status" value="1"/>
</dbReference>
<name>A0A9Q0HKD9_9POAL</name>
<dbReference type="EMBL" id="JAMQYH010000004">
    <property type="protein sequence ID" value="KAJ1688740.1"/>
    <property type="molecule type" value="Genomic_DNA"/>
</dbReference>
<organism evidence="5 6">
    <name type="scientific">Rhynchospora breviuscula</name>
    <dbReference type="NCBI Taxonomy" id="2022672"/>
    <lineage>
        <taxon>Eukaryota</taxon>
        <taxon>Viridiplantae</taxon>
        <taxon>Streptophyta</taxon>
        <taxon>Embryophyta</taxon>
        <taxon>Tracheophyta</taxon>
        <taxon>Spermatophyta</taxon>
        <taxon>Magnoliopsida</taxon>
        <taxon>Liliopsida</taxon>
        <taxon>Poales</taxon>
        <taxon>Cyperaceae</taxon>
        <taxon>Cyperoideae</taxon>
        <taxon>Rhynchosporeae</taxon>
        <taxon>Rhynchospora</taxon>
    </lineage>
</organism>
<proteinExistence type="inferred from homology"/>
<dbReference type="Gene3D" id="2.60.210.10">
    <property type="entry name" value="Apoptosis, Tumor Necrosis Factor Receptor Associated Protein 2, Chain A"/>
    <property type="match status" value="1"/>
</dbReference>
<reference evidence="5" key="1">
    <citation type="journal article" date="2022" name="Cell">
        <title>Repeat-based holocentromeres influence genome architecture and karyotype evolution.</title>
        <authorList>
            <person name="Hofstatter P.G."/>
            <person name="Thangavel G."/>
            <person name="Lux T."/>
            <person name="Neumann P."/>
            <person name="Vondrak T."/>
            <person name="Novak P."/>
            <person name="Zhang M."/>
            <person name="Costa L."/>
            <person name="Castellani M."/>
            <person name="Scott A."/>
            <person name="Toegelov H."/>
            <person name="Fuchs J."/>
            <person name="Mata-Sucre Y."/>
            <person name="Dias Y."/>
            <person name="Vanzela A.L.L."/>
            <person name="Huettel B."/>
            <person name="Almeida C.C.S."/>
            <person name="Simkova H."/>
            <person name="Souza G."/>
            <person name="Pedrosa-Harand A."/>
            <person name="Macas J."/>
            <person name="Mayer K.F.X."/>
            <person name="Houben A."/>
            <person name="Marques A."/>
        </authorList>
    </citation>
    <scope>NUCLEOTIDE SEQUENCE</scope>
    <source>
        <strain evidence="5">RhyBre1mFocal</strain>
    </source>
</reference>
<accession>A0A9Q0HKD9</accession>
<dbReference type="Proteomes" id="UP001151287">
    <property type="component" value="Unassembled WGS sequence"/>
</dbReference>
<dbReference type="SMART" id="SM00225">
    <property type="entry name" value="BTB"/>
    <property type="match status" value="1"/>
</dbReference>
<dbReference type="InterPro" id="IPR011333">
    <property type="entry name" value="SKP1/BTB/POZ_sf"/>
</dbReference>
<dbReference type="Gene3D" id="3.30.710.10">
    <property type="entry name" value="Potassium Channel Kv1.1, Chain A"/>
    <property type="match status" value="1"/>
</dbReference>
<evidence type="ECO:0000259" key="4">
    <source>
        <dbReference type="PROSITE" id="PS50144"/>
    </source>
</evidence>
<comment type="caution">
    <text evidence="5">The sequence shown here is derived from an EMBL/GenBank/DDBJ whole genome shotgun (WGS) entry which is preliminary data.</text>
</comment>
<dbReference type="Pfam" id="PF24570">
    <property type="entry name" value="BACK_BPM_SPOP"/>
    <property type="match status" value="1"/>
</dbReference>
<evidence type="ECO:0000256" key="2">
    <source>
        <dbReference type="ARBA" id="ARBA00010846"/>
    </source>
</evidence>
<comment type="pathway">
    <text evidence="1">Protein modification; protein ubiquitination.</text>
</comment>
<dbReference type="Pfam" id="PF22486">
    <property type="entry name" value="MATH_2"/>
    <property type="match status" value="1"/>
</dbReference>
<keyword evidence="6" id="KW-1185">Reference proteome</keyword>
<dbReference type="InterPro" id="IPR008974">
    <property type="entry name" value="TRAF-like"/>
</dbReference>
<dbReference type="InterPro" id="IPR056423">
    <property type="entry name" value="BACK_BPM_SPOP"/>
</dbReference>
<dbReference type="OrthoDB" id="619612at2759"/>
<sequence>MTSEKRNNVLESFLRCFPYLAIAVSPSKSRLTVENVTSSMITTEEATGSHLFKIKGHSIQKLSGRGHFLKSATFMVGGYNWHLMYYPNGDDCGNSIYLCLKSSQKEGNVRASWSFTVLNQNGRQLLQSRTSDIVTFNSRVNRVGLRGHTSPVFGSWDLKDDCVVLKCTVTVVKESFVDSSNPIVMPPSKVQQQLGHLLRTGYEADVTFEVDGEIFGGHKCIIHARSHVFSEKYFGLTKEKFDTKIRIKEMKAPVFKALLHFIYNDSFSGFKKMKGNDEKQDSGLLTQELMAVADRYGLERLRIMCEKILSHGIDISNVVSLLSFAESHSYNHLKASCLKFLASPDTFGAVVETEQFQYLVRCHPLILKELLEKRDCK</sequence>
<dbReference type="Pfam" id="PF00651">
    <property type="entry name" value="BTB"/>
    <property type="match status" value="1"/>
</dbReference>
<dbReference type="AlphaFoldDB" id="A0A9Q0HKD9"/>
<protein>
    <submittedName>
        <fullName evidence="5">Uncharacterized protein</fullName>
    </submittedName>
</protein>
<comment type="similarity">
    <text evidence="2">Belongs to the Tdpoz family.</text>
</comment>
<evidence type="ECO:0000313" key="6">
    <source>
        <dbReference type="Proteomes" id="UP001151287"/>
    </source>
</evidence>
<dbReference type="SUPFAM" id="SSF49599">
    <property type="entry name" value="TRAF domain-like"/>
    <property type="match status" value="1"/>
</dbReference>
<dbReference type="InterPro" id="IPR002083">
    <property type="entry name" value="MATH/TRAF_dom"/>
</dbReference>
<dbReference type="CDD" id="cd00121">
    <property type="entry name" value="MATH"/>
    <property type="match status" value="1"/>
</dbReference>
<gene>
    <name evidence="5" type="ORF">LUZ63_012895</name>
</gene>
<dbReference type="InterPro" id="IPR045005">
    <property type="entry name" value="BPM1-6"/>
</dbReference>
<evidence type="ECO:0000259" key="3">
    <source>
        <dbReference type="PROSITE" id="PS50097"/>
    </source>
</evidence>
<dbReference type="Gene3D" id="1.25.40.420">
    <property type="match status" value="1"/>
</dbReference>
<dbReference type="PROSITE" id="PS50097">
    <property type="entry name" value="BTB"/>
    <property type="match status" value="1"/>
</dbReference>
<dbReference type="GO" id="GO:0016567">
    <property type="term" value="P:protein ubiquitination"/>
    <property type="evidence" value="ECO:0007669"/>
    <property type="project" value="InterPro"/>
</dbReference>
<dbReference type="InterPro" id="IPR000210">
    <property type="entry name" value="BTB/POZ_dom"/>
</dbReference>
<feature type="domain" description="MATH" evidence="4">
    <location>
        <begin position="47"/>
        <end position="169"/>
    </location>
</feature>
<dbReference type="SUPFAM" id="SSF54695">
    <property type="entry name" value="POZ domain"/>
    <property type="match status" value="1"/>
</dbReference>
<evidence type="ECO:0000256" key="1">
    <source>
        <dbReference type="ARBA" id="ARBA00004906"/>
    </source>
</evidence>
<dbReference type="PROSITE" id="PS50144">
    <property type="entry name" value="MATH"/>
    <property type="match status" value="1"/>
</dbReference>
<evidence type="ECO:0000313" key="5">
    <source>
        <dbReference type="EMBL" id="KAJ1688740.1"/>
    </source>
</evidence>
<feature type="domain" description="BTB" evidence="3">
    <location>
        <begin position="204"/>
        <end position="271"/>
    </location>
</feature>
<dbReference type="PANTHER" id="PTHR26379:SF187">
    <property type="entry name" value="OS07G0655300 PROTEIN"/>
    <property type="match status" value="1"/>
</dbReference>